<comment type="cofactor">
    <cofactor evidence="1">
        <name>Zn(2+)</name>
        <dbReference type="ChEBI" id="CHEBI:29105"/>
    </cofactor>
</comment>
<keyword evidence="8" id="KW-0862">Zinc</keyword>
<evidence type="ECO:0000256" key="8">
    <source>
        <dbReference type="ARBA" id="ARBA00022833"/>
    </source>
</evidence>
<evidence type="ECO:0000256" key="2">
    <source>
        <dbReference type="ARBA" id="ARBA00022598"/>
    </source>
</evidence>
<dbReference type="PROSITE" id="PS00546">
    <property type="entry name" value="CYSTEINE_SWITCH"/>
    <property type="match status" value="1"/>
</dbReference>
<dbReference type="GO" id="GO:0005524">
    <property type="term" value="F:ATP binding"/>
    <property type="evidence" value="ECO:0007669"/>
    <property type="project" value="UniProtKB-KW"/>
</dbReference>
<evidence type="ECO:0000256" key="5">
    <source>
        <dbReference type="ARBA" id="ARBA00022729"/>
    </source>
</evidence>
<dbReference type="GO" id="GO:0042398">
    <property type="term" value="P:modified amino acid biosynthetic process"/>
    <property type="evidence" value="ECO:0007669"/>
    <property type="project" value="InterPro"/>
</dbReference>
<reference evidence="12" key="1">
    <citation type="submission" date="2020-05" db="EMBL/GenBank/DDBJ databases">
        <authorList>
            <person name="Chiriac C."/>
            <person name="Salcher M."/>
            <person name="Ghai R."/>
            <person name="Kavagutti S V."/>
        </authorList>
    </citation>
    <scope>NUCLEOTIDE SEQUENCE</scope>
</reference>
<sequence>MSLIDLEKARDAFAQATDGTVGIEEEFAILDPQTLDLVPRFEELNDSAGESDLDLAASISSELILSEIEIRSGAGRDVGDALARQAAMRRSLFALAASEGVELGSTGTHPWADYREQLNVQSDHYRRVVDGLQYVARRNNTFSLHVHVGIRDADRAVRVCDRLRSLLPTLLALSANSIFFEGLDSGLASVRTQSFTKSFPRCGVPDAYGSWANYRDYLELLLSTGSIEEDTQVWWSVRPHLAFGTVEVRICDAQSTVEESNALSELIVACVLQCARDDDDGRPIFEPPARLIEENLWRAIRFGAEGELIDLERGICVPARAAFEGLLEWTAPVRSELGVEPEFPSMNGAQRQSAALAEGMSIADVYASTVAQTQQTFGADEPASPTEVSTP</sequence>
<dbReference type="GO" id="GO:0031012">
    <property type="term" value="C:extracellular matrix"/>
    <property type="evidence" value="ECO:0007669"/>
    <property type="project" value="InterPro"/>
</dbReference>
<keyword evidence="4" id="KW-0479">Metal-binding</keyword>
<dbReference type="Pfam" id="PF04107">
    <property type="entry name" value="GCS2"/>
    <property type="match status" value="1"/>
</dbReference>
<dbReference type="InterPro" id="IPR050141">
    <property type="entry name" value="GCL_type2/YbdK_subfam"/>
</dbReference>
<dbReference type="EMBL" id="CAESAO010000012">
    <property type="protein sequence ID" value="CAB4337052.1"/>
    <property type="molecule type" value="Genomic_DNA"/>
</dbReference>
<keyword evidence="2" id="KW-0436">Ligase</keyword>
<keyword evidence="9" id="KW-0067">ATP-binding</keyword>
<dbReference type="GO" id="GO:0008270">
    <property type="term" value="F:zinc ion binding"/>
    <property type="evidence" value="ECO:0007669"/>
    <property type="project" value="InterPro"/>
</dbReference>
<dbReference type="InterPro" id="IPR011793">
    <property type="entry name" value="YbdK"/>
</dbReference>
<proteinExistence type="inferred from homology"/>
<dbReference type="InterPro" id="IPR021158">
    <property type="entry name" value="Pept_M10A_Zn_BS"/>
</dbReference>
<keyword evidence="7" id="KW-0378">Hydrolase</keyword>
<protein>
    <submittedName>
        <fullName evidence="12">Unannotated protein</fullName>
    </submittedName>
</protein>
<evidence type="ECO:0000256" key="4">
    <source>
        <dbReference type="ARBA" id="ARBA00022723"/>
    </source>
</evidence>
<keyword evidence="3" id="KW-0645">Protease</keyword>
<dbReference type="InterPro" id="IPR014746">
    <property type="entry name" value="Gln_synth/guanido_kin_cat_dom"/>
</dbReference>
<evidence type="ECO:0000256" key="9">
    <source>
        <dbReference type="ARBA" id="ARBA00022840"/>
    </source>
</evidence>
<evidence type="ECO:0000256" key="10">
    <source>
        <dbReference type="ARBA" id="ARBA00023049"/>
    </source>
</evidence>
<dbReference type="NCBIfam" id="TIGR02050">
    <property type="entry name" value="gshA_cyan_rel"/>
    <property type="match status" value="1"/>
</dbReference>
<evidence type="ECO:0000256" key="3">
    <source>
        <dbReference type="ARBA" id="ARBA00022670"/>
    </source>
</evidence>
<name>A0A6J5Z7J5_9ZZZZ</name>
<dbReference type="GO" id="GO:0006508">
    <property type="term" value="P:proteolysis"/>
    <property type="evidence" value="ECO:0007669"/>
    <property type="project" value="UniProtKB-KW"/>
</dbReference>
<dbReference type="PANTHER" id="PTHR36510">
    <property type="entry name" value="GLUTAMATE--CYSTEINE LIGASE 2-RELATED"/>
    <property type="match status" value="1"/>
</dbReference>
<dbReference type="SUPFAM" id="SSF55931">
    <property type="entry name" value="Glutamine synthetase/guanido kinase"/>
    <property type="match status" value="1"/>
</dbReference>
<evidence type="ECO:0000256" key="11">
    <source>
        <dbReference type="ARBA" id="ARBA00023145"/>
    </source>
</evidence>
<dbReference type="AlphaFoldDB" id="A0A6J5Z7J5"/>
<evidence type="ECO:0000256" key="1">
    <source>
        <dbReference type="ARBA" id="ARBA00001947"/>
    </source>
</evidence>
<keyword evidence="5" id="KW-0732">Signal</keyword>
<gene>
    <name evidence="12" type="ORF">UFOPK3522_00267</name>
</gene>
<keyword evidence="6" id="KW-0547">Nucleotide-binding</keyword>
<organism evidence="12">
    <name type="scientific">freshwater metagenome</name>
    <dbReference type="NCBI Taxonomy" id="449393"/>
    <lineage>
        <taxon>unclassified sequences</taxon>
        <taxon>metagenomes</taxon>
        <taxon>ecological metagenomes</taxon>
    </lineage>
</organism>
<keyword evidence="10" id="KW-0482">Metalloprotease</keyword>
<dbReference type="InterPro" id="IPR006336">
    <property type="entry name" value="GCS2"/>
</dbReference>
<evidence type="ECO:0000256" key="7">
    <source>
        <dbReference type="ARBA" id="ARBA00022801"/>
    </source>
</evidence>
<dbReference type="PANTHER" id="PTHR36510:SF1">
    <property type="entry name" value="GLUTAMATE--CYSTEINE LIGASE 2-RELATED"/>
    <property type="match status" value="1"/>
</dbReference>
<evidence type="ECO:0000313" key="12">
    <source>
        <dbReference type="EMBL" id="CAB4337052.1"/>
    </source>
</evidence>
<dbReference type="HAMAP" id="MF_01609">
    <property type="entry name" value="Glu_cys_ligase_2"/>
    <property type="match status" value="1"/>
</dbReference>
<dbReference type="Gene3D" id="3.30.590.20">
    <property type="match status" value="1"/>
</dbReference>
<evidence type="ECO:0000256" key="6">
    <source>
        <dbReference type="ARBA" id="ARBA00022741"/>
    </source>
</evidence>
<dbReference type="GO" id="GO:0004357">
    <property type="term" value="F:glutamate-cysteine ligase activity"/>
    <property type="evidence" value="ECO:0007669"/>
    <property type="project" value="InterPro"/>
</dbReference>
<keyword evidence="11" id="KW-0865">Zymogen</keyword>
<accession>A0A6J5Z7J5</accession>
<dbReference type="GO" id="GO:0004222">
    <property type="term" value="F:metalloendopeptidase activity"/>
    <property type="evidence" value="ECO:0007669"/>
    <property type="project" value="InterPro"/>
</dbReference>